<dbReference type="Proteomes" id="UP000031572">
    <property type="component" value="Unassembled WGS sequence"/>
</dbReference>
<dbReference type="Gene3D" id="1.10.287.470">
    <property type="entry name" value="Helix hairpin bin"/>
    <property type="match status" value="1"/>
</dbReference>
<dbReference type="Pfam" id="PF25954">
    <property type="entry name" value="Beta-barrel_RND_2"/>
    <property type="match status" value="1"/>
</dbReference>
<feature type="domain" description="CusB-like beta-barrel" evidence="4">
    <location>
        <begin position="225"/>
        <end position="294"/>
    </location>
</feature>
<dbReference type="GO" id="GO:0015679">
    <property type="term" value="P:plasma membrane copper ion transport"/>
    <property type="evidence" value="ECO:0007669"/>
    <property type="project" value="TreeGrafter"/>
</dbReference>
<evidence type="ECO:0000256" key="1">
    <source>
        <dbReference type="ARBA" id="ARBA00022448"/>
    </source>
</evidence>
<dbReference type="SUPFAM" id="SSF111369">
    <property type="entry name" value="HlyD-like secretion proteins"/>
    <property type="match status" value="1"/>
</dbReference>
<name>A0A0C1YKW5_9BURK</name>
<dbReference type="PANTHER" id="PTHR30097:SF4">
    <property type="entry name" value="SLR6042 PROTEIN"/>
    <property type="match status" value="1"/>
</dbReference>
<dbReference type="InterPro" id="IPR058790">
    <property type="entry name" value="BSH_CusB"/>
</dbReference>
<dbReference type="RefSeq" id="WP_040039982.1">
    <property type="nucleotide sequence ID" value="NZ_JWJG01000028.1"/>
</dbReference>
<evidence type="ECO:0000259" key="5">
    <source>
        <dbReference type="Pfam" id="PF25975"/>
    </source>
</evidence>
<dbReference type="AlphaFoldDB" id="A0A0C1YKW5"/>
<dbReference type="Gene3D" id="2.40.420.20">
    <property type="match status" value="1"/>
</dbReference>
<feature type="chain" id="PRO_5002156394" evidence="2">
    <location>
        <begin position="24"/>
        <end position="376"/>
    </location>
</feature>
<dbReference type="InterPro" id="IPR051909">
    <property type="entry name" value="MFP_Cation_Efflux"/>
</dbReference>
<proteinExistence type="predicted"/>
<accession>A0A0C1YKW5</accession>
<evidence type="ECO:0000313" key="6">
    <source>
        <dbReference type="EMBL" id="KIF81157.1"/>
    </source>
</evidence>
<sequence length="376" mass="38387">MTELGKFSAVLILSGALMASATAATSDLLKLSDEQIRKSGIALARVGSTPAQAGASDGFRLSGTAVFPAKAIQIVSAPAAGVVQAVLADPMSKVAAGAPIARLHSPQLLEWQRGYVQSSVQAQLAGSKLKRDEALFKEGIIPESRLQETRSAMIQSSVTEQELRQALKLAGMGDKAIGALAKSQSISPILTVTAPTAGTVIEQMAAPGQRVEAGAPLARIGQSGKLWVDLQAARAQAAAIGIGDAVNVVGCTSAGRVTAIGMQLDSATQTVAVRAELPAAESCLRPNQFVEAIVKPTRLAPGALQIPAAALVRLEGKDHVFVREGGGFRPVAVTVASRGSDTAVVQGPLQSGAELAVRGVATLKGMWLGLGSGEGQ</sequence>
<reference evidence="6 7" key="1">
    <citation type="submission" date="2014-12" db="EMBL/GenBank/DDBJ databases">
        <title>Denitrispirillum autotrophicum gen. nov., sp. nov., Denitrifying, Facultatively Autotrophic Bacteria Isolated from Rice Paddy Soil.</title>
        <authorList>
            <person name="Ishii S."/>
            <person name="Ashida N."/>
            <person name="Ohno H."/>
            <person name="Otsuka S."/>
            <person name="Yokota A."/>
            <person name="Senoo K."/>
        </authorList>
    </citation>
    <scope>NUCLEOTIDE SEQUENCE [LARGE SCALE GENOMIC DNA]</scope>
    <source>
        <strain evidence="6 7">TSA66</strain>
    </source>
</reference>
<gene>
    <name evidence="6" type="ORF">TSA66_10615</name>
</gene>
<dbReference type="Pfam" id="PF25919">
    <property type="entry name" value="BSH_CusB"/>
    <property type="match status" value="1"/>
</dbReference>
<dbReference type="InterPro" id="IPR058649">
    <property type="entry name" value="CzcB_C"/>
</dbReference>
<keyword evidence="7" id="KW-1185">Reference proteome</keyword>
<evidence type="ECO:0000259" key="3">
    <source>
        <dbReference type="Pfam" id="PF25919"/>
    </source>
</evidence>
<dbReference type="OrthoDB" id="9806939at2"/>
<dbReference type="EMBL" id="JWJG01000028">
    <property type="protein sequence ID" value="KIF81157.1"/>
    <property type="molecule type" value="Genomic_DNA"/>
</dbReference>
<feature type="signal peptide" evidence="2">
    <location>
        <begin position="1"/>
        <end position="23"/>
    </location>
</feature>
<dbReference type="Pfam" id="PF25975">
    <property type="entry name" value="CzcB_C"/>
    <property type="match status" value="1"/>
</dbReference>
<dbReference type="STRING" id="709839.TSA66_10615"/>
<evidence type="ECO:0000256" key="2">
    <source>
        <dbReference type="SAM" id="SignalP"/>
    </source>
</evidence>
<dbReference type="Gene3D" id="2.40.30.170">
    <property type="match status" value="1"/>
</dbReference>
<organism evidence="6 7">
    <name type="scientific">Noviherbaspirillum autotrophicum</name>
    <dbReference type="NCBI Taxonomy" id="709839"/>
    <lineage>
        <taxon>Bacteria</taxon>
        <taxon>Pseudomonadati</taxon>
        <taxon>Pseudomonadota</taxon>
        <taxon>Betaproteobacteria</taxon>
        <taxon>Burkholderiales</taxon>
        <taxon>Oxalobacteraceae</taxon>
        <taxon>Noviherbaspirillum</taxon>
    </lineage>
</organism>
<dbReference type="GO" id="GO:0030288">
    <property type="term" value="C:outer membrane-bounded periplasmic space"/>
    <property type="evidence" value="ECO:0007669"/>
    <property type="project" value="TreeGrafter"/>
</dbReference>
<evidence type="ECO:0000313" key="7">
    <source>
        <dbReference type="Proteomes" id="UP000031572"/>
    </source>
</evidence>
<dbReference type="InterPro" id="IPR058792">
    <property type="entry name" value="Beta-barrel_RND_2"/>
</dbReference>
<comment type="caution">
    <text evidence="6">The sequence shown here is derived from an EMBL/GenBank/DDBJ whole genome shotgun (WGS) entry which is preliminary data.</text>
</comment>
<dbReference type="PANTHER" id="PTHR30097">
    <property type="entry name" value="CATION EFFLUX SYSTEM PROTEIN CUSB"/>
    <property type="match status" value="1"/>
</dbReference>
<keyword evidence="2" id="KW-0732">Signal</keyword>
<feature type="domain" description="CzcB-like C-terminal circularly permuted SH3-like" evidence="5">
    <location>
        <begin position="305"/>
        <end position="364"/>
    </location>
</feature>
<evidence type="ECO:0000259" key="4">
    <source>
        <dbReference type="Pfam" id="PF25954"/>
    </source>
</evidence>
<keyword evidence="1" id="KW-0813">Transport</keyword>
<dbReference type="GO" id="GO:0060003">
    <property type="term" value="P:copper ion export"/>
    <property type="evidence" value="ECO:0007669"/>
    <property type="project" value="TreeGrafter"/>
</dbReference>
<dbReference type="GO" id="GO:0046914">
    <property type="term" value="F:transition metal ion binding"/>
    <property type="evidence" value="ECO:0007669"/>
    <property type="project" value="TreeGrafter"/>
</dbReference>
<protein>
    <submittedName>
        <fullName evidence="6">Uncharacterized protein</fullName>
    </submittedName>
</protein>
<dbReference type="Gene3D" id="2.40.50.100">
    <property type="match status" value="1"/>
</dbReference>
<feature type="domain" description="CusB-like barrel-sandwich hybrid" evidence="3">
    <location>
        <begin position="72"/>
        <end position="220"/>
    </location>
</feature>